<dbReference type="AlphaFoldDB" id="A0AAE6RDQ4"/>
<dbReference type="CDD" id="cd06558">
    <property type="entry name" value="crotonase-like"/>
    <property type="match status" value="1"/>
</dbReference>
<dbReference type="EMBL" id="CP040324">
    <property type="protein sequence ID" value="QHB28797.1"/>
    <property type="molecule type" value="Genomic_DNA"/>
</dbReference>
<name>A0AAE6RDQ4_9PSED</name>
<dbReference type="Gene3D" id="3.90.226.10">
    <property type="entry name" value="2-enoyl-CoA Hydratase, Chain A, domain 1"/>
    <property type="match status" value="1"/>
</dbReference>
<accession>A0AAE6RDQ4</accession>
<evidence type="ECO:0000313" key="1">
    <source>
        <dbReference type="EMBL" id="QHB28797.1"/>
    </source>
</evidence>
<dbReference type="InterPro" id="IPR029045">
    <property type="entry name" value="ClpP/crotonase-like_dom_sf"/>
</dbReference>
<evidence type="ECO:0000313" key="2">
    <source>
        <dbReference type="Proteomes" id="UP000464593"/>
    </source>
</evidence>
<sequence>MRDTVSGQGEGASLVIEGRVATITLNRPETFNALDISMARCLARQAREVESCTDVHVLVLQGAGKVFCAGGDIGLFIANAANLAPAISELLTHLNDFLLTLRRMPQLVIMRIHGIAAGAGMSLAGMGDICICTKTSRFRPAYATLGVSPDAGASVGIVQSLGAPQALQLFLLQDEITGPEALQCGLATQVVDDDQLDAVIHAHVQRLSQFSSEAIAATKRLFWQSAQTPMGQQLGDELRAILNCMATAQFHDNIERFAARRKS</sequence>
<dbReference type="PANTHER" id="PTHR43459">
    <property type="entry name" value="ENOYL-COA HYDRATASE"/>
    <property type="match status" value="1"/>
</dbReference>
<reference evidence="1 2" key="1">
    <citation type="submission" date="2019-05" db="EMBL/GenBank/DDBJ databases">
        <title>Complete genome sequence of Pseudomonas Pseudomonas resinovorans.</title>
        <authorList>
            <person name="Chen H.-P."/>
        </authorList>
    </citation>
    <scope>NUCLEOTIDE SEQUENCE [LARGE SCALE GENOMIC DNA]</scope>
    <source>
        <strain evidence="1 2">TCU-CK1</strain>
    </source>
</reference>
<organism evidence="1 2">
    <name type="scientific">Pseudomonas monteilii</name>
    <dbReference type="NCBI Taxonomy" id="76759"/>
    <lineage>
        <taxon>Bacteria</taxon>
        <taxon>Pseudomonadati</taxon>
        <taxon>Pseudomonadota</taxon>
        <taxon>Gammaproteobacteria</taxon>
        <taxon>Pseudomonadales</taxon>
        <taxon>Pseudomonadaceae</taxon>
        <taxon>Pseudomonas</taxon>
    </lineage>
</organism>
<dbReference type="SUPFAM" id="SSF52096">
    <property type="entry name" value="ClpP/crotonase"/>
    <property type="match status" value="1"/>
</dbReference>
<dbReference type="GO" id="GO:0003824">
    <property type="term" value="F:catalytic activity"/>
    <property type="evidence" value="ECO:0007669"/>
    <property type="project" value="UniProtKB-ARBA"/>
</dbReference>
<dbReference type="PANTHER" id="PTHR43459:SF1">
    <property type="entry name" value="EG:BACN32G11.4 PROTEIN"/>
    <property type="match status" value="1"/>
</dbReference>
<protein>
    <submittedName>
        <fullName evidence="1">Enoyl-CoA hydratase</fullName>
    </submittedName>
</protein>
<gene>
    <name evidence="1" type="ORF">TCK1_3451</name>
</gene>
<dbReference type="Proteomes" id="UP000464593">
    <property type="component" value="Chromosome"/>
</dbReference>
<dbReference type="Pfam" id="PF00378">
    <property type="entry name" value="ECH_1"/>
    <property type="match status" value="1"/>
</dbReference>
<dbReference type="InterPro" id="IPR001753">
    <property type="entry name" value="Enoyl-CoA_hydra/iso"/>
</dbReference>
<proteinExistence type="predicted"/>